<proteinExistence type="predicted"/>
<evidence type="ECO:0000313" key="1">
    <source>
        <dbReference type="EMBL" id="CAH1108675.1"/>
    </source>
</evidence>
<reference evidence="1" key="1">
    <citation type="submission" date="2022-01" db="EMBL/GenBank/DDBJ databases">
        <authorList>
            <person name="King R."/>
        </authorList>
    </citation>
    <scope>NUCLEOTIDE SEQUENCE</scope>
</reference>
<protein>
    <submittedName>
        <fullName evidence="1">Uncharacterized protein</fullName>
    </submittedName>
</protein>
<name>A0A9P0CYJ7_9CUCU</name>
<dbReference type="Proteomes" id="UP001153636">
    <property type="component" value="Chromosome 3"/>
</dbReference>
<evidence type="ECO:0000313" key="2">
    <source>
        <dbReference type="Proteomes" id="UP001153636"/>
    </source>
</evidence>
<organism evidence="1 2">
    <name type="scientific">Psylliodes chrysocephalus</name>
    <dbReference type="NCBI Taxonomy" id="3402493"/>
    <lineage>
        <taxon>Eukaryota</taxon>
        <taxon>Metazoa</taxon>
        <taxon>Ecdysozoa</taxon>
        <taxon>Arthropoda</taxon>
        <taxon>Hexapoda</taxon>
        <taxon>Insecta</taxon>
        <taxon>Pterygota</taxon>
        <taxon>Neoptera</taxon>
        <taxon>Endopterygota</taxon>
        <taxon>Coleoptera</taxon>
        <taxon>Polyphaga</taxon>
        <taxon>Cucujiformia</taxon>
        <taxon>Chrysomeloidea</taxon>
        <taxon>Chrysomelidae</taxon>
        <taxon>Galerucinae</taxon>
        <taxon>Alticini</taxon>
        <taxon>Psylliodes</taxon>
    </lineage>
</organism>
<gene>
    <name evidence="1" type="ORF">PSYICH_LOCUS9451</name>
</gene>
<dbReference type="EMBL" id="OV651815">
    <property type="protein sequence ID" value="CAH1108675.1"/>
    <property type="molecule type" value="Genomic_DNA"/>
</dbReference>
<accession>A0A9P0CYJ7</accession>
<sequence length="164" mass="18877">MANLQNPAEEISDSDEFSITTDLEINIETAQQRLKEFVYYIVENVEFNLNFCLHLLEERPLPARPTSIHVTALSLLCSAIPNLPKWVGSALKTGETTIFRKIEKKNSRILADLVYYFSDHKLELRETIIDAALEVFSNFEIQFMKLTCNGGEKRAMQKISHRRV</sequence>
<keyword evidence="2" id="KW-1185">Reference proteome</keyword>
<dbReference type="AlphaFoldDB" id="A0A9P0CYJ7"/>
<dbReference type="OrthoDB" id="6777161at2759"/>